<keyword evidence="2" id="KW-1185">Reference proteome</keyword>
<dbReference type="EMBL" id="MW567727">
    <property type="protein sequence ID" value="QTJ63423.1"/>
    <property type="molecule type" value="Genomic_DNA"/>
</dbReference>
<organism evidence="1 2">
    <name type="scientific">Salmonella phage STWB21</name>
    <dbReference type="NCBI Taxonomy" id="2815768"/>
    <lineage>
        <taxon>Viruses</taxon>
        <taxon>Duplodnaviria</taxon>
        <taxon>Heunggongvirae</taxon>
        <taxon>Uroviricota</taxon>
        <taxon>Caudoviricetes</taxon>
        <taxon>Demerecviridae</taxon>
        <taxon>Markadamsvirinae</taxon>
        <taxon>Epseptimavirus</taxon>
        <taxon>Epseptimavirus STWB21</taxon>
    </lineage>
</organism>
<accession>A0A8A6RHG7</accession>
<proteinExistence type="predicted"/>
<evidence type="ECO:0000313" key="1">
    <source>
        <dbReference type="EMBL" id="QTJ63423.1"/>
    </source>
</evidence>
<protein>
    <submittedName>
        <fullName evidence="1">Uncharacterized protein</fullName>
    </submittedName>
</protein>
<name>A0A8A6RHG7_9CAUD</name>
<evidence type="ECO:0000313" key="2">
    <source>
        <dbReference type="Proteomes" id="UP000671994"/>
    </source>
</evidence>
<sequence length="57" mass="6568">MASNVKYKRDAISLMRDGIKSQYKKAACCEICGCEEELELHHYHTVSLLVRRNSPLK</sequence>
<reference evidence="1 2" key="1">
    <citation type="submission" date="2021-02" db="EMBL/GenBank/DDBJ databases">
        <authorList>
            <person name="Mondal P."/>
            <person name="Mallick B."/>
            <person name="Dutta M."/>
        </authorList>
    </citation>
    <scope>NUCLEOTIDE SEQUENCE [LARGE SCALE GENOMIC DNA]</scope>
</reference>
<dbReference type="RefSeq" id="YP_011859797.1">
    <property type="nucleotide sequence ID" value="NC_103643.1"/>
</dbReference>
<dbReference type="Proteomes" id="UP000671994">
    <property type="component" value="Segment"/>
</dbReference>